<comment type="caution">
    <text evidence="5">The sequence shown here is derived from an EMBL/GenBank/DDBJ whole genome shotgun (WGS) entry which is preliminary data.</text>
</comment>
<dbReference type="OrthoDB" id="687154at2759"/>
<evidence type="ECO:0000313" key="5">
    <source>
        <dbReference type="EMBL" id="TVU09260.1"/>
    </source>
</evidence>
<feature type="non-terminal residue" evidence="5">
    <location>
        <position position="1"/>
    </location>
</feature>
<evidence type="ECO:0000259" key="4">
    <source>
        <dbReference type="Pfam" id="PF00139"/>
    </source>
</evidence>
<keyword evidence="3" id="KW-0472">Membrane</keyword>
<dbReference type="PANTHER" id="PTHR32401">
    <property type="entry name" value="CONCANAVALIN A-LIKE LECTIN FAMILY PROTEIN"/>
    <property type="match status" value="1"/>
</dbReference>
<accession>A0A5J9TCX3</accession>
<dbReference type="Proteomes" id="UP000324897">
    <property type="component" value="Chromosome 3"/>
</dbReference>
<proteinExistence type="inferred from homology"/>
<name>A0A5J9TCX3_9POAL</name>
<dbReference type="InterPro" id="IPR001220">
    <property type="entry name" value="Legume_lectin_dom"/>
</dbReference>
<sequence>MAGASPLSSYGLGFLCIYYFTLVLCIPVVPASAFSIAFNFSTAPASPCGNDLQCRGAASLSNHVMELTRNDITSNSEHSVGRVWYARPVPLWDAATGELASFNTSFTFMITPDNRFYTNPNTGDGMAFFLAPYSTNDVLSSGDGGVLGKCPIVPNKLIEKPLVERENDPSLLAI</sequence>
<keyword evidence="2" id="KW-0430">Lectin</keyword>
<protein>
    <recommendedName>
        <fullName evidence="4">Legume lectin domain-containing protein</fullName>
    </recommendedName>
</protein>
<dbReference type="InterPro" id="IPR050258">
    <property type="entry name" value="Leguminous_Lectin"/>
</dbReference>
<dbReference type="PANTHER" id="PTHR32401:SF49">
    <property type="entry name" value="OS10G0129200 PROTEIN"/>
    <property type="match status" value="1"/>
</dbReference>
<dbReference type="InterPro" id="IPR013320">
    <property type="entry name" value="ConA-like_dom_sf"/>
</dbReference>
<gene>
    <name evidence="5" type="ORF">EJB05_42718</name>
</gene>
<dbReference type="AlphaFoldDB" id="A0A5J9TCX3"/>
<dbReference type="EMBL" id="RWGY01000039">
    <property type="protein sequence ID" value="TVU09260.1"/>
    <property type="molecule type" value="Genomic_DNA"/>
</dbReference>
<comment type="similarity">
    <text evidence="1">Belongs to the leguminous lectin family.</text>
</comment>
<dbReference type="SUPFAM" id="SSF49899">
    <property type="entry name" value="Concanavalin A-like lectins/glucanases"/>
    <property type="match status" value="1"/>
</dbReference>
<feature type="domain" description="Legume lectin" evidence="4">
    <location>
        <begin position="37"/>
        <end position="148"/>
    </location>
</feature>
<evidence type="ECO:0000256" key="3">
    <source>
        <dbReference type="SAM" id="Phobius"/>
    </source>
</evidence>
<dbReference type="Gene3D" id="2.60.120.200">
    <property type="match status" value="1"/>
</dbReference>
<feature type="transmembrane region" description="Helical" evidence="3">
    <location>
        <begin position="12"/>
        <end position="38"/>
    </location>
</feature>
<evidence type="ECO:0000256" key="2">
    <source>
        <dbReference type="ARBA" id="ARBA00022734"/>
    </source>
</evidence>
<keyword evidence="6" id="KW-1185">Reference proteome</keyword>
<organism evidence="5 6">
    <name type="scientific">Eragrostis curvula</name>
    <name type="common">weeping love grass</name>
    <dbReference type="NCBI Taxonomy" id="38414"/>
    <lineage>
        <taxon>Eukaryota</taxon>
        <taxon>Viridiplantae</taxon>
        <taxon>Streptophyta</taxon>
        <taxon>Embryophyta</taxon>
        <taxon>Tracheophyta</taxon>
        <taxon>Spermatophyta</taxon>
        <taxon>Magnoliopsida</taxon>
        <taxon>Liliopsida</taxon>
        <taxon>Poales</taxon>
        <taxon>Poaceae</taxon>
        <taxon>PACMAD clade</taxon>
        <taxon>Chloridoideae</taxon>
        <taxon>Eragrostideae</taxon>
        <taxon>Eragrostidinae</taxon>
        <taxon>Eragrostis</taxon>
    </lineage>
</organism>
<keyword evidence="3" id="KW-0812">Transmembrane</keyword>
<keyword evidence="3" id="KW-1133">Transmembrane helix</keyword>
<evidence type="ECO:0000256" key="1">
    <source>
        <dbReference type="ARBA" id="ARBA00007606"/>
    </source>
</evidence>
<dbReference type="GO" id="GO:0030246">
    <property type="term" value="F:carbohydrate binding"/>
    <property type="evidence" value="ECO:0007669"/>
    <property type="project" value="UniProtKB-KW"/>
</dbReference>
<dbReference type="Pfam" id="PF00139">
    <property type="entry name" value="Lectin_legB"/>
    <property type="match status" value="1"/>
</dbReference>
<dbReference type="Gramene" id="TVU09260">
    <property type="protein sequence ID" value="TVU09260"/>
    <property type="gene ID" value="EJB05_42718"/>
</dbReference>
<evidence type="ECO:0000313" key="6">
    <source>
        <dbReference type="Proteomes" id="UP000324897"/>
    </source>
</evidence>
<reference evidence="5 6" key="1">
    <citation type="journal article" date="2019" name="Sci. Rep.">
        <title>A high-quality genome of Eragrostis curvula grass provides insights into Poaceae evolution and supports new strategies to enhance forage quality.</title>
        <authorList>
            <person name="Carballo J."/>
            <person name="Santos B.A.C.M."/>
            <person name="Zappacosta D."/>
            <person name="Garbus I."/>
            <person name="Selva J.P."/>
            <person name="Gallo C.A."/>
            <person name="Diaz A."/>
            <person name="Albertini E."/>
            <person name="Caccamo M."/>
            <person name="Echenique V."/>
        </authorList>
    </citation>
    <scope>NUCLEOTIDE SEQUENCE [LARGE SCALE GENOMIC DNA]</scope>
    <source>
        <strain evidence="6">cv. Victoria</strain>
        <tissue evidence="5">Leaf</tissue>
    </source>
</reference>